<feature type="region of interest" description="Disordered" evidence="1">
    <location>
        <begin position="138"/>
        <end position="161"/>
    </location>
</feature>
<keyword evidence="2" id="KW-1133">Transmembrane helix</keyword>
<dbReference type="EMBL" id="CP042305">
    <property type="protein sequence ID" value="QDZ14775.1"/>
    <property type="molecule type" value="Genomic_DNA"/>
</dbReference>
<evidence type="ECO:0000313" key="4">
    <source>
        <dbReference type="Proteomes" id="UP000320216"/>
    </source>
</evidence>
<feature type="compositionally biased region" description="Low complexity" evidence="1">
    <location>
        <begin position="142"/>
        <end position="154"/>
    </location>
</feature>
<gene>
    <name evidence="3" type="ORF">FPZ11_08405</name>
</gene>
<evidence type="ECO:0000313" key="3">
    <source>
        <dbReference type="EMBL" id="QDZ14775.1"/>
    </source>
</evidence>
<keyword evidence="2" id="KW-0472">Membrane</keyword>
<keyword evidence="2" id="KW-0812">Transmembrane</keyword>
<dbReference type="Proteomes" id="UP000320216">
    <property type="component" value="Chromosome"/>
</dbReference>
<dbReference type="AlphaFoldDB" id="A0A5B8M4Q5"/>
<name>A0A5B8M4Q5_9MICO</name>
<feature type="region of interest" description="Disordered" evidence="1">
    <location>
        <begin position="45"/>
        <end position="101"/>
    </location>
</feature>
<feature type="transmembrane region" description="Helical" evidence="2">
    <location>
        <begin position="104"/>
        <end position="124"/>
    </location>
</feature>
<evidence type="ECO:0000256" key="2">
    <source>
        <dbReference type="SAM" id="Phobius"/>
    </source>
</evidence>
<feature type="compositionally biased region" description="Low complexity" evidence="1">
    <location>
        <begin position="77"/>
        <end position="92"/>
    </location>
</feature>
<protein>
    <submittedName>
        <fullName evidence="3">Uncharacterized protein</fullName>
    </submittedName>
</protein>
<evidence type="ECO:0000256" key="1">
    <source>
        <dbReference type="SAM" id="MobiDB-lite"/>
    </source>
</evidence>
<dbReference type="RefSeq" id="WP_146319985.1">
    <property type="nucleotide sequence ID" value="NZ_CP042305.1"/>
</dbReference>
<organism evidence="3 4">
    <name type="scientific">Humibacter ginsenosidimutans</name>
    <dbReference type="NCBI Taxonomy" id="2599293"/>
    <lineage>
        <taxon>Bacteria</taxon>
        <taxon>Bacillati</taxon>
        <taxon>Actinomycetota</taxon>
        <taxon>Actinomycetes</taxon>
        <taxon>Micrococcales</taxon>
        <taxon>Microbacteriaceae</taxon>
        <taxon>Humibacter</taxon>
    </lineage>
</organism>
<reference evidence="3 4" key="1">
    <citation type="submission" date="2019-07" db="EMBL/GenBank/DDBJ databases">
        <title>Full genome sequence of Humibacter sp. WJ7-1.</title>
        <authorList>
            <person name="Im W.-T."/>
        </authorList>
    </citation>
    <scope>NUCLEOTIDE SEQUENCE [LARGE SCALE GENOMIC DNA]</scope>
    <source>
        <strain evidence="3 4">WJ7-1</strain>
    </source>
</reference>
<proteinExistence type="predicted"/>
<accession>A0A5B8M4Q5</accession>
<sequence length="280" mass="29095">MDERQRLIEHLYSREGAEEELREYRHPATGESVWMTPGQWALAEYDREHSDAAGNGVAAPEDAAHDAGIGTGDIDDTPASSAEAEDAASPSPGTGSRRARRRKAVPYLAAAGGLVLGALVVLGAQGVVGTVWGPDGTGGAASSGTADAAGPTTGPGNGDEADTLEAVTRYFASAPRIDDLSADVTRGFDATSFHLVAGSVMMEESSAIYAARRLDGEYCLVAVTDQGRAAETCATMDDLARRGLTLTKDAVRDLDGRPLAITVIWQTDGTISWEAMPSAG</sequence>
<dbReference type="OrthoDB" id="5110044at2"/>
<keyword evidence="4" id="KW-1185">Reference proteome</keyword>
<dbReference type="KEGG" id="huw:FPZ11_08405"/>